<dbReference type="Gene3D" id="1.10.260.40">
    <property type="entry name" value="lambda repressor-like DNA-binding domains"/>
    <property type="match status" value="1"/>
</dbReference>
<dbReference type="InterPro" id="IPR010982">
    <property type="entry name" value="Lambda_DNA-bd_dom_sf"/>
</dbReference>
<comment type="caution">
    <text evidence="1">The sequence shown here is derived from an EMBL/GenBank/DDBJ whole genome shotgun (WGS) entry which is preliminary data.</text>
</comment>
<keyword evidence="2" id="KW-1185">Reference proteome</keyword>
<dbReference type="Pfam" id="PF15943">
    <property type="entry name" value="YdaS_toxin"/>
    <property type="match status" value="1"/>
</dbReference>
<dbReference type="RefSeq" id="WP_273748983.1">
    <property type="nucleotide sequence ID" value="NZ_JAQSJE010000009.1"/>
</dbReference>
<proteinExistence type="predicted"/>
<gene>
    <name evidence="1" type="ORF">PTQ27_09185</name>
</gene>
<organism evidence="1 2">
    <name type="scientific">Mannheimia cairinae</name>
    <dbReference type="NCBI Taxonomy" id="3025936"/>
    <lineage>
        <taxon>Bacteria</taxon>
        <taxon>Pseudomonadati</taxon>
        <taxon>Pseudomonadota</taxon>
        <taxon>Gammaproteobacteria</taxon>
        <taxon>Pasteurellales</taxon>
        <taxon>Pasteurellaceae</taxon>
        <taxon>Mannheimia</taxon>
    </lineage>
</organism>
<evidence type="ECO:0000313" key="1">
    <source>
        <dbReference type="EMBL" id="MDD0824630.1"/>
    </source>
</evidence>
<dbReference type="SUPFAM" id="SSF47413">
    <property type="entry name" value="lambda repressor-like DNA-binding domains"/>
    <property type="match status" value="1"/>
</dbReference>
<reference evidence="1 2" key="1">
    <citation type="submission" date="2023-02" db="EMBL/GenBank/DDBJ databases">
        <title>Mannheimia cairiniae sp. nov., a novel species of Mannheimia obtained from moscovy ducks (Cairina moschata) and reclassification of Mannheimia ovis as heterotypic synonym of Mannheimia pernigra.</title>
        <authorList>
            <person name="Christensen H."/>
        </authorList>
    </citation>
    <scope>NUCLEOTIDE SEQUENCE [LARGE SCALE GENOMIC DNA]</scope>
    <source>
        <strain evidence="1 2">AT1</strain>
    </source>
</reference>
<sequence length="66" mass="7074">MNKTIEKALSICGSRKVLAEKCGVSDMTVGNWLKGDGINGKYIQLISDATDGKVTVTEILSSLSER</sequence>
<dbReference type="InterPro" id="IPR031856">
    <property type="entry name" value="YdaS_toxin-like"/>
</dbReference>
<dbReference type="Proteomes" id="UP001221909">
    <property type="component" value="Unassembled WGS sequence"/>
</dbReference>
<evidence type="ECO:0000313" key="2">
    <source>
        <dbReference type="Proteomes" id="UP001221909"/>
    </source>
</evidence>
<dbReference type="EMBL" id="JAQSJE010000009">
    <property type="protein sequence ID" value="MDD0824630.1"/>
    <property type="molecule type" value="Genomic_DNA"/>
</dbReference>
<name>A0ABT5MRF8_9PAST</name>
<protein>
    <submittedName>
        <fullName evidence="1">YdaS family helix-turn-helix protein</fullName>
    </submittedName>
</protein>
<accession>A0ABT5MRF8</accession>